<dbReference type="InParanoid" id="A0A1E7FEC3"/>
<accession>A0A1E7FEC3</accession>
<gene>
    <name evidence="2" type="ORF">FRACYDRAFT_239114</name>
</gene>
<dbReference type="Pfam" id="PF01969">
    <property type="entry name" value="Ni_insertion"/>
    <property type="match status" value="1"/>
</dbReference>
<proteinExistence type="predicted"/>
<reference evidence="2 3" key="1">
    <citation type="submission" date="2016-09" db="EMBL/GenBank/DDBJ databases">
        <title>Extensive genetic diversity and differential bi-allelic expression allows diatom success in the polar Southern Ocean.</title>
        <authorList>
            <consortium name="DOE Joint Genome Institute"/>
            <person name="Mock T."/>
            <person name="Otillar R.P."/>
            <person name="Strauss J."/>
            <person name="Dupont C."/>
            <person name="Frickenhaus S."/>
            <person name="Maumus F."/>
            <person name="Mcmullan M."/>
            <person name="Sanges R."/>
            <person name="Schmutz J."/>
            <person name="Toseland A."/>
            <person name="Valas R."/>
            <person name="Veluchamy A."/>
            <person name="Ward B.J."/>
            <person name="Allen A."/>
            <person name="Barry K."/>
            <person name="Falciatore A."/>
            <person name="Ferrante M."/>
            <person name="Fortunato A.E."/>
            <person name="Gloeckner G."/>
            <person name="Gruber A."/>
            <person name="Hipkin R."/>
            <person name="Janech M."/>
            <person name="Kroth P."/>
            <person name="Leese F."/>
            <person name="Lindquist E."/>
            <person name="Lyon B.R."/>
            <person name="Martin J."/>
            <person name="Mayer C."/>
            <person name="Parker M."/>
            <person name="Quesneville H."/>
            <person name="Raymond J."/>
            <person name="Uhlig C."/>
            <person name="Valentin K.U."/>
            <person name="Worden A.Z."/>
            <person name="Armbrust E.V."/>
            <person name="Bowler C."/>
            <person name="Green B."/>
            <person name="Moulton V."/>
            <person name="Van Oosterhout C."/>
            <person name="Grigoriev I."/>
        </authorList>
    </citation>
    <scope>NUCLEOTIDE SEQUENCE [LARGE SCALE GENOMIC DNA]</scope>
    <source>
        <strain evidence="2 3">CCMP1102</strain>
    </source>
</reference>
<dbReference type="Gene3D" id="3.10.20.300">
    <property type="entry name" value="mk0293 like domain"/>
    <property type="match status" value="1"/>
</dbReference>
<name>A0A1E7FEC3_9STRA</name>
<keyword evidence="3" id="KW-1185">Reference proteome</keyword>
<keyword evidence="1" id="KW-0533">Nickel</keyword>
<dbReference type="InterPro" id="IPR002822">
    <property type="entry name" value="Ni_insertion"/>
</dbReference>
<dbReference type="PANTHER" id="PTHR36566">
    <property type="entry name" value="NICKEL INSERTION PROTEIN-RELATED"/>
    <property type="match status" value="1"/>
</dbReference>
<evidence type="ECO:0000313" key="2">
    <source>
        <dbReference type="EMBL" id="OEU16521.1"/>
    </source>
</evidence>
<dbReference type="KEGG" id="fcy:FRACYDRAFT_239114"/>
<evidence type="ECO:0000313" key="3">
    <source>
        <dbReference type="Proteomes" id="UP000095751"/>
    </source>
</evidence>
<dbReference type="EMBL" id="KV784358">
    <property type="protein sequence ID" value="OEU16521.1"/>
    <property type="molecule type" value="Genomic_DNA"/>
</dbReference>
<dbReference type="PANTHER" id="PTHR36566:SF1">
    <property type="entry name" value="PYRIDINIUM-3,5-BISTHIOCARBOXYLIC ACID MONONUCLEOTIDE NICKEL INSERTION PROTEIN"/>
    <property type="match status" value="1"/>
</dbReference>
<dbReference type="Gene3D" id="3.30.70.1380">
    <property type="entry name" value="Transcriptional regulatory protein pf0864 domain like"/>
    <property type="match status" value="1"/>
</dbReference>
<dbReference type="AlphaFoldDB" id="A0A1E7FEC3"/>
<dbReference type="Proteomes" id="UP000095751">
    <property type="component" value="Unassembled WGS sequence"/>
</dbReference>
<evidence type="ECO:0000256" key="1">
    <source>
        <dbReference type="ARBA" id="ARBA00022596"/>
    </source>
</evidence>
<dbReference type="OrthoDB" id="44529at2759"/>
<sequence length="479" mass="53298">MVDYSSKNSRLNKRYKAHVDCSNGLLCEKALLAACLDAYIDGKDVNYANDVLEGFQTTIFGNANKNSRSMMVTAVKNKSSGGLFVTICNQSLTTAKQTQSAHVAAHVERSKHNIIMDVLKSLTFDYTVVKWEALTDWVTKTTKCVINEILNANERVQTSGKYKINTSNNNQDDEESDDDFRRENVDIAYLHIFYTIATLLCLDSMGVREVSCSPLPMITTVQSPTAAIMKELLHSLEIIPSRSKSKSVLLSTVFGTALIRVLRCRVTPFILLQSGWGTVEENDDDTTSIVIGCETDDSGIPNYNNTLNNSLFHSDHVTHLETNLDDITGENLAFAIQILLDNGALDVWVTPIVMKKGRPAHTLHCLCKDNILNDDDDDDTINTLLELIFIHTLTLGVRIYRNVPRAKLDRSITTVDTPYTNTSRKGQVDVKISKFKNGTIVRKKAEFDHCKVISTELSNVGISTVAEQAVMAYDKVNNI</sequence>
<protein>
    <submittedName>
        <fullName evidence="2">DUF111-domain-containing protein</fullName>
    </submittedName>
</protein>
<organism evidence="2 3">
    <name type="scientific">Fragilariopsis cylindrus CCMP1102</name>
    <dbReference type="NCBI Taxonomy" id="635003"/>
    <lineage>
        <taxon>Eukaryota</taxon>
        <taxon>Sar</taxon>
        <taxon>Stramenopiles</taxon>
        <taxon>Ochrophyta</taxon>
        <taxon>Bacillariophyta</taxon>
        <taxon>Bacillariophyceae</taxon>
        <taxon>Bacillariophycidae</taxon>
        <taxon>Bacillariales</taxon>
        <taxon>Bacillariaceae</taxon>
        <taxon>Fragilariopsis</taxon>
    </lineage>
</organism>